<dbReference type="Proteomes" id="UP000076128">
    <property type="component" value="Chromosome"/>
</dbReference>
<evidence type="ECO:0000256" key="3">
    <source>
        <dbReference type="SAM" id="SignalP"/>
    </source>
</evidence>
<dbReference type="EMBL" id="CP012661">
    <property type="protein sequence ID" value="AMY69637.1"/>
    <property type="molecule type" value="Genomic_DNA"/>
</dbReference>
<dbReference type="OrthoDB" id="7362103at2"/>
<keyword evidence="6" id="KW-1185">Reference proteome</keyword>
<gene>
    <name evidence="5" type="ORF">AKL17_2391</name>
</gene>
<dbReference type="KEGG" id="daa:AKL17_2391"/>
<dbReference type="RefSeq" id="WP_084739621.1">
    <property type="nucleotide sequence ID" value="NZ_CP012661.1"/>
</dbReference>
<proteinExistence type="predicted"/>
<dbReference type="InterPro" id="IPR025232">
    <property type="entry name" value="DUF4174"/>
</dbReference>
<protein>
    <recommendedName>
        <fullName evidence="4">DUF4174 domain-containing protein</fullName>
    </recommendedName>
</protein>
<feature type="chain" id="PRO_5007811679" description="DUF4174 domain-containing protein" evidence="3">
    <location>
        <begin position="23"/>
        <end position="191"/>
    </location>
</feature>
<feature type="signal peptide" evidence="3">
    <location>
        <begin position="1"/>
        <end position="22"/>
    </location>
</feature>
<organism evidence="5 6">
    <name type="scientific">Frigidibacter mobilis</name>
    <dbReference type="NCBI Taxonomy" id="1335048"/>
    <lineage>
        <taxon>Bacteria</taxon>
        <taxon>Pseudomonadati</taxon>
        <taxon>Pseudomonadota</taxon>
        <taxon>Alphaproteobacteria</taxon>
        <taxon>Rhodobacterales</taxon>
        <taxon>Paracoccaceae</taxon>
        <taxon>Frigidibacter</taxon>
    </lineage>
</organism>
<dbReference type="Pfam" id="PF13778">
    <property type="entry name" value="DUF4174"/>
    <property type="match status" value="1"/>
</dbReference>
<evidence type="ECO:0000256" key="2">
    <source>
        <dbReference type="SAM" id="MobiDB-lite"/>
    </source>
</evidence>
<feature type="region of interest" description="Disordered" evidence="2">
    <location>
        <begin position="39"/>
        <end position="59"/>
    </location>
</feature>
<evidence type="ECO:0000313" key="5">
    <source>
        <dbReference type="EMBL" id="AMY69637.1"/>
    </source>
</evidence>
<evidence type="ECO:0000313" key="6">
    <source>
        <dbReference type="Proteomes" id="UP000076128"/>
    </source>
</evidence>
<dbReference type="STRING" id="1335048.AKL17_2391"/>
<evidence type="ECO:0000259" key="4">
    <source>
        <dbReference type="Pfam" id="PF13778"/>
    </source>
</evidence>
<reference evidence="5 6" key="1">
    <citation type="submission" date="2015-09" db="EMBL/GenBank/DDBJ databases">
        <title>Complete genome sequence of Defluviimonas alba cai42t isolated from an oilfield in Xinjiang.</title>
        <authorList>
            <person name="Geng S."/>
            <person name="Pan X."/>
            <person name="Wu X."/>
        </authorList>
    </citation>
    <scope>NUCLEOTIDE SEQUENCE [LARGE SCALE GENOMIC DNA]</scope>
    <source>
        <strain evidence="6">cai42</strain>
    </source>
</reference>
<keyword evidence="1 3" id="KW-0732">Signal</keyword>
<accession>A0A159Z3C0</accession>
<evidence type="ECO:0000256" key="1">
    <source>
        <dbReference type="ARBA" id="ARBA00022729"/>
    </source>
</evidence>
<name>A0A159Z3C0_9RHOB</name>
<feature type="domain" description="DUF4174" evidence="4">
    <location>
        <begin position="82"/>
        <end position="183"/>
    </location>
</feature>
<dbReference type="AlphaFoldDB" id="A0A159Z3C0"/>
<sequence length="191" mass="20665">MTLYLAPLAALALVLLAQTATAQDQIPAPRAGILAAEHGAEPAAAPAAPATEAPSADAPELADAAALAEDGLAPLPAEGLSIDDFRWQKRLVLVFADSPDNPAFADQMRMLADLPGELAQRDAVVIYDTDPAAMTELRKQLRPRGFMLVLMDKDGQIAQRKPFPWTIREIGRAIDKMPLRQEELRNRRLTP</sequence>